<dbReference type="RefSeq" id="WP_258393055.1">
    <property type="nucleotide sequence ID" value="NZ_AP019769.1"/>
</dbReference>
<dbReference type="GO" id="GO:0032259">
    <property type="term" value="P:methylation"/>
    <property type="evidence" value="ECO:0007669"/>
    <property type="project" value="UniProtKB-KW"/>
</dbReference>
<dbReference type="GO" id="GO:0009307">
    <property type="term" value="P:DNA restriction-modification system"/>
    <property type="evidence" value="ECO:0007669"/>
    <property type="project" value="UniProtKB-KW"/>
</dbReference>
<dbReference type="InterPro" id="IPR029063">
    <property type="entry name" value="SAM-dependent_MTases_sf"/>
</dbReference>
<dbReference type="InterPro" id="IPR002052">
    <property type="entry name" value="DNA_methylase_N6_adenine_CS"/>
</dbReference>
<evidence type="ECO:0000256" key="3">
    <source>
        <dbReference type="ARBA" id="ARBA00022679"/>
    </source>
</evidence>
<sequence>MPQRKLDLIYLKLQESFGEKEFTIEDILKRNIFNYNRDTLITIINRLEKEGKIVQVGKDENDERIRIYKLRRLNELNQSGLTSSLKQAADLVRDMSEGYKILLIILIYKAISDIWLKEYEELKEKFISKGLSEKEAEEEARNQDYHKIKIDYEFLFKNVLNKSEKITENIRNALKNIADKNKELSDSINRLLRFIDDLIGKEGSDLRIRNVMEIFNRFDFSELGFDALGNAYEWLIEQFMPAQKKAGELFTPREVIRLLVEITEPSKERKKILDPAAGSGGMLIEAYKYVKDKYGEDVAKELILEGQEINSDTYAILKLNFIIHGIDLGKNIKLYEGDSLTNPLFIDDKPFDIVIFNPPWNMDYPSDNLKKSKIAKNVYDIFGYPPNNSADWAWIELSLYAVNDNGKVGIIIDNGALFRGGKEKIIRAKILEKDLIECVILLPDELFYNTGAPGVIIIFNKNKSLERKRNILFIDASKYYEDHPYIRKMNKLSEEGIKKILEVYKEWKEISGFSKIVSIEEVIKNDYSLNVNLYVSQIVEEENIDIKAIKEELYSIQKEISNIDAKIIGWIEDITNII</sequence>
<dbReference type="GeneID" id="74568537"/>
<accession>A0A915SAG2</accession>
<evidence type="ECO:0000256" key="1">
    <source>
        <dbReference type="ARBA" id="ARBA00011900"/>
    </source>
</evidence>
<comment type="catalytic activity">
    <reaction evidence="6">
        <text>a 2'-deoxyadenosine in DNA + S-adenosyl-L-methionine = an N(6)-methyl-2'-deoxyadenosine in DNA + S-adenosyl-L-homocysteine + H(+)</text>
        <dbReference type="Rhea" id="RHEA:15197"/>
        <dbReference type="Rhea" id="RHEA-COMP:12418"/>
        <dbReference type="Rhea" id="RHEA-COMP:12419"/>
        <dbReference type="ChEBI" id="CHEBI:15378"/>
        <dbReference type="ChEBI" id="CHEBI:57856"/>
        <dbReference type="ChEBI" id="CHEBI:59789"/>
        <dbReference type="ChEBI" id="CHEBI:90615"/>
        <dbReference type="ChEBI" id="CHEBI:90616"/>
        <dbReference type="EC" id="2.1.1.72"/>
    </reaction>
</comment>
<proteinExistence type="predicted"/>
<dbReference type="GO" id="GO:0003677">
    <property type="term" value="F:DNA binding"/>
    <property type="evidence" value="ECO:0007669"/>
    <property type="project" value="InterPro"/>
</dbReference>
<feature type="coiled-coil region" evidence="7">
    <location>
        <begin position="163"/>
        <end position="190"/>
    </location>
</feature>
<dbReference type="InterPro" id="IPR022749">
    <property type="entry name" value="D12N6_MeTrfase_N"/>
</dbReference>
<dbReference type="AlphaFoldDB" id="A0A915SAG2"/>
<dbReference type="Proteomes" id="UP001055553">
    <property type="component" value="Chromosome"/>
</dbReference>
<dbReference type="CDD" id="cd02440">
    <property type="entry name" value="AdoMet_MTases"/>
    <property type="match status" value="1"/>
</dbReference>
<feature type="domain" description="N6 adenine-specific DNA methyltransferase N-terminal" evidence="9">
    <location>
        <begin position="81"/>
        <end position="214"/>
    </location>
</feature>
<keyword evidence="5" id="KW-0680">Restriction system</keyword>
<evidence type="ECO:0000256" key="4">
    <source>
        <dbReference type="ARBA" id="ARBA00022691"/>
    </source>
</evidence>
<dbReference type="PROSITE" id="PS00092">
    <property type="entry name" value="N6_MTASE"/>
    <property type="match status" value="1"/>
</dbReference>
<evidence type="ECO:0000256" key="6">
    <source>
        <dbReference type="ARBA" id="ARBA00047942"/>
    </source>
</evidence>
<dbReference type="EC" id="2.1.1.72" evidence="1"/>
<dbReference type="InterPro" id="IPR051537">
    <property type="entry name" value="DNA_Adenine_Mtase"/>
</dbReference>
<dbReference type="Gene3D" id="3.40.50.150">
    <property type="entry name" value="Vaccinia Virus protein VP39"/>
    <property type="match status" value="1"/>
</dbReference>
<keyword evidence="11" id="KW-1185">Reference proteome</keyword>
<keyword evidence="3" id="KW-0808">Transferase</keyword>
<protein>
    <recommendedName>
        <fullName evidence="1">site-specific DNA-methyltransferase (adenine-specific)</fullName>
        <ecNumber evidence="1">2.1.1.72</ecNumber>
    </recommendedName>
</protein>
<reference evidence="11" key="1">
    <citation type="journal article" date="2022" name="Int. J. Syst. Evol. Microbiol.">
        <title>Nanobdella aerobiophila gen. nov., sp. nov., a thermoacidophilic, obligate ectosymbiotic archaeon, and proposal of Nanobdellaceae fam. nov., Nanobdellales ord. nov. and Nanobdellia class. nov.</title>
        <authorList>
            <person name="Kato S."/>
            <person name="Ogasawara A."/>
            <person name="Itoh T."/>
            <person name="Sakai H.D."/>
            <person name="Shimizu M."/>
            <person name="Yuki M."/>
            <person name="Kaneko M."/>
            <person name="Takashina T."/>
            <person name="Ohkuma M."/>
        </authorList>
    </citation>
    <scope>NUCLEOTIDE SEQUENCE [LARGE SCALE GENOMIC DNA]</scope>
    <source>
        <strain evidence="11">MJ1</strain>
    </source>
</reference>
<keyword evidence="7" id="KW-0175">Coiled coil</keyword>
<dbReference type="Gene3D" id="1.20.1260.30">
    <property type="match status" value="1"/>
</dbReference>
<dbReference type="GO" id="GO:0008170">
    <property type="term" value="F:N-methyltransferase activity"/>
    <property type="evidence" value="ECO:0007669"/>
    <property type="project" value="InterPro"/>
</dbReference>
<keyword evidence="2" id="KW-0489">Methyltransferase</keyword>
<dbReference type="Pfam" id="PF02384">
    <property type="entry name" value="N6_Mtase"/>
    <property type="match status" value="1"/>
</dbReference>
<evidence type="ECO:0000313" key="10">
    <source>
        <dbReference type="EMBL" id="BBL45742.1"/>
    </source>
</evidence>
<dbReference type="GO" id="GO:0009007">
    <property type="term" value="F:site-specific DNA-methyltransferase (adenine-specific) activity"/>
    <property type="evidence" value="ECO:0007669"/>
    <property type="project" value="UniProtKB-EC"/>
</dbReference>
<evidence type="ECO:0000256" key="2">
    <source>
        <dbReference type="ARBA" id="ARBA00022603"/>
    </source>
</evidence>
<dbReference type="SUPFAM" id="SSF53335">
    <property type="entry name" value="S-adenosyl-L-methionine-dependent methyltransferases"/>
    <property type="match status" value="1"/>
</dbReference>
<feature type="domain" description="DNA methylase adenine-specific" evidence="8">
    <location>
        <begin position="226"/>
        <end position="542"/>
    </location>
</feature>
<evidence type="ECO:0000259" key="8">
    <source>
        <dbReference type="Pfam" id="PF02384"/>
    </source>
</evidence>
<dbReference type="InterPro" id="IPR003356">
    <property type="entry name" value="DNA_methylase_A-5"/>
</dbReference>
<dbReference type="KEGG" id="naer:MJ1_0592"/>
<evidence type="ECO:0000313" key="11">
    <source>
        <dbReference type="Proteomes" id="UP001055553"/>
    </source>
</evidence>
<dbReference type="PRINTS" id="PR00507">
    <property type="entry name" value="N12N6MTFRASE"/>
</dbReference>
<keyword evidence="4" id="KW-0949">S-adenosyl-L-methionine</keyword>
<dbReference type="PANTHER" id="PTHR42933:SF3">
    <property type="entry name" value="TYPE I RESTRICTION ENZYME MJAVIII METHYLASE SUBUNIT"/>
    <property type="match status" value="1"/>
</dbReference>
<gene>
    <name evidence="10" type="ORF">MJ1_0592</name>
</gene>
<dbReference type="Pfam" id="PF12161">
    <property type="entry name" value="HsdM_N"/>
    <property type="match status" value="1"/>
</dbReference>
<organism evidence="10 11">
    <name type="scientific">Nanobdella aerobiophila</name>
    <dbReference type="NCBI Taxonomy" id="2586965"/>
    <lineage>
        <taxon>Archaea</taxon>
        <taxon>Nanobdellota</taxon>
        <taxon>Nanobdellia</taxon>
        <taxon>Nanobdellales</taxon>
        <taxon>Nanobdellaceae</taxon>
        <taxon>Nanobdella</taxon>
    </lineage>
</organism>
<dbReference type="EMBL" id="AP019769">
    <property type="protein sequence ID" value="BBL45742.1"/>
    <property type="molecule type" value="Genomic_DNA"/>
</dbReference>
<dbReference type="InterPro" id="IPR038333">
    <property type="entry name" value="T1MK-like_N_sf"/>
</dbReference>
<evidence type="ECO:0000259" key="9">
    <source>
        <dbReference type="Pfam" id="PF12161"/>
    </source>
</evidence>
<name>A0A915SAG2_9ARCH</name>
<dbReference type="PANTHER" id="PTHR42933">
    <property type="entry name" value="SLR6095 PROTEIN"/>
    <property type="match status" value="1"/>
</dbReference>
<evidence type="ECO:0000256" key="5">
    <source>
        <dbReference type="ARBA" id="ARBA00022747"/>
    </source>
</evidence>
<evidence type="ECO:0000256" key="7">
    <source>
        <dbReference type="SAM" id="Coils"/>
    </source>
</evidence>